<accession>A0A645CQZ9</accession>
<sequence>MTPVVPSQPATPISQIPDKSAAQAKPIVVIAKYTDSCWTLVTADGKEVYEGIPKIGETLTWEARGNLSLELGNASGVEITYNGQSLGKMGEKGEVIKKNFTNTTKP</sequence>
<gene>
    <name evidence="3" type="ORF">SDC9_126347</name>
</gene>
<dbReference type="Pfam" id="PF13464">
    <property type="entry name" value="RodZ_C"/>
    <property type="match status" value="1"/>
</dbReference>
<feature type="region of interest" description="Disordered" evidence="1">
    <location>
        <begin position="1"/>
        <end position="21"/>
    </location>
</feature>
<dbReference type="PANTHER" id="PTHR34475:SF1">
    <property type="entry name" value="CYTOSKELETON PROTEIN RODZ"/>
    <property type="match status" value="1"/>
</dbReference>
<name>A0A645CQZ9_9ZZZZ</name>
<protein>
    <recommendedName>
        <fullName evidence="2">Cytoskeleton protein RodZ-like C-terminal domain-containing protein</fullName>
    </recommendedName>
</protein>
<dbReference type="InterPro" id="IPR025194">
    <property type="entry name" value="RodZ-like_C"/>
</dbReference>
<feature type="domain" description="Cytoskeleton protein RodZ-like C-terminal" evidence="2">
    <location>
        <begin position="33"/>
        <end position="95"/>
    </location>
</feature>
<dbReference type="EMBL" id="VSSQ01029261">
    <property type="protein sequence ID" value="MPM79314.1"/>
    <property type="molecule type" value="Genomic_DNA"/>
</dbReference>
<evidence type="ECO:0000259" key="2">
    <source>
        <dbReference type="Pfam" id="PF13464"/>
    </source>
</evidence>
<evidence type="ECO:0000313" key="3">
    <source>
        <dbReference type="EMBL" id="MPM79314.1"/>
    </source>
</evidence>
<reference evidence="3" key="1">
    <citation type="submission" date="2019-08" db="EMBL/GenBank/DDBJ databases">
        <authorList>
            <person name="Kucharzyk K."/>
            <person name="Murdoch R.W."/>
            <person name="Higgins S."/>
            <person name="Loffler F."/>
        </authorList>
    </citation>
    <scope>NUCLEOTIDE SEQUENCE</scope>
</reference>
<dbReference type="AlphaFoldDB" id="A0A645CQZ9"/>
<comment type="caution">
    <text evidence="3">The sequence shown here is derived from an EMBL/GenBank/DDBJ whole genome shotgun (WGS) entry which is preliminary data.</text>
</comment>
<dbReference type="InterPro" id="IPR050400">
    <property type="entry name" value="Bact_Cytoskel_RodZ"/>
</dbReference>
<organism evidence="3">
    <name type="scientific">bioreactor metagenome</name>
    <dbReference type="NCBI Taxonomy" id="1076179"/>
    <lineage>
        <taxon>unclassified sequences</taxon>
        <taxon>metagenomes</taxon>
        <taxon>ecological metagenomes</taxon>
    </lineage>
</organism>
<proteinExistence type="predicted"/>
<dbReference type="PANTHER" id="PTHR34475">
    <property type="match status" value="1"/>
</dbReference>
<evidence type="ECO:0000256" key="1">
    <source>
        <dbReference type="SAM" id="MobiDB-lite"/>
    </source>
</evidence>